<dbReference type="GO" id="GO:0004821">
    <property type="term" value="F:histidine-tRNA ligase activity"/>
    <property type="evidence" value="ECO:0007669"/>
    <property type="project" value="UniProtKB-UniRule"/>
</dbReference>
<evidence type="ECO:0000256" key="7">
    <source>
        <dbReference type="ARBA" id="ARBA00022840"/>
    </source>
</evidence>
<dbReference type="OrthoDB" id="9800814at2"/>
<feature type="binding site" evidence="12">
    <location>
        <position position="137"/>
    </location>
    <ligand>
        <name>L-histidine</name>
        <dbReference type="ChEBI" id="CHEBI:57595"/>
    </ligand>
</feature>
<comment type="catalytic activity">
    <reaction evidence="10 11">
        <text>tRNA(His) + L-histidine + ATP = L-histidyl-tRNA(His) + AMP + diphosphate + H(+)</text>
        <dbReference type="Rhea" id="RHEA:17313"/>
        <dbReference type="Rhea" id="RHEA-COMP:9665"/>
        <dbReference type="Rhea" id="RHEA-COMP:9689"/>
        <dbReference type="ChEBI" id="CHEBI:15378"/>
        <dbReference type="ChEBI" id="CHEBI:30616"/>
        <dbReference type="ChEBI" id="CHEBI:33019"/>
        <dbReference type="ChEBI" id="CHEBI:57595"/>
        <dbReference type="ChEBI" id="CHEBI:78442"/>
        <dbReference type="ChEBI" id="CHEBI:78527"/>
        <dbReference type="ChEBI" id="CHEBI:456215"/>
        <dbReference type="EC" id="6.1.1.21"/>
    </reaction>
</comment>
<dbReference type="InterPro" id="IPR036621">
    <property type="entry name" value="Anticodon-bd_dom_sf"/>
</dbReference>
<protein>
    <recommendedName>
        <fullName evidence="11">Histidine--tRNA ligase</fullName>
        <ecNumber evidence="11">6.1.1.21</ecNumber>
    </recommendedName>
    <alternativeName>
        <fullName evidence="11">Histidyl-tRNA synthetase</fullName>
        <shortName evidence="11">HisRS</shortName>
    </alternativeName>
</protein>
<keyword evidence="8 11" id="KW-0648">Protein biosynthesis</keyword>
<proteinExistence type="inferred from homology"/>
<dbReference type="GO" id="GO:0006427">
    <property type="term" value="P:histidyl-tRNA aminoacylation"/>
    <property type="evidence" value="ECO:0007669"/>
    <property type="project" value="UniProtKB-UniRule"/>
</dbReference>
<keyword evidence="5 11" id="KW-0436">Ligase</keyword>
<dbReference type="AlphaFoldDB" id="A0A173DZ01"/>
<dbReference type="Gene3D" id="3.40.50.800">
    <property type="entry name" value="Anticodon-binding domain"/>
    <property type="match status" value="1"/>
</dbReference>
<feature type="binding site" evidence="12">
    <location>
        <begin position="268"/>
        <end position="269"/>
    </location>
    <ligand>
        <name>L-histidine</name>
        <dbReference type="ChEBI" id="CHEBI:57595"/>
    </ligand>
</feature>
<dbReference type="Pfam" id="PF13393">
    <property type="entry name" value="tRNA-synt_His"/>
    <property type="match status" value="1"/>
</dbReference>
<dbReference type="Proteomes" id="UP000019147">
    <property type="component" value="Chromosome"/>
</dbReference>
<dbReference type="SUPFAM" id="SSF52954">
    <property type="entry name" value="Class II aaRS ABD-related"/>
    <property type="match status" value="1"/>
</dbReference>
<comment type="similarity">
    <text evidence="2 11">Belongs to the class-II aminoacyl-tRNA synthetase family.</text>
</comment>
<evidence type="ECO:0000313" key="15">
    <source>
        <dbReference type="Proteomes" id="UP000019147"/>
    </source>
</evidence>
<evidence type="ECO:0000256" key="2">
    <source>
        <dbReference type="ARBA" id="ARBA00008226"/>
    </source>
</evidence>
<dbReference type="CDD" id="cd00773">
    <property type="entry name" value="HisRS-like_core"/>
    <property type="match status" value="1"/>
</dbReference>
<feature type="binding site" evidence="12">
    <location>
        <position position="133"/>
    </location>
    <ligand>
        <name>L-histidine</name>
        <dbReference type="ChEBI" id="CHEBI:57595"/>
    </ligand>
</feature>
<evidence type="ECO:0000256" key="3">
    <source>
        <dbReference type="ARBA" id="ARBA00011738"/>
    </source>
</evidence>
<reference evidence="14 15" key="1">
    <citation type="journal article" date="2014" name="Syst. Appl. Microbiol.">
        <title>Evidence for the existence of two new members of the family Chlamydiaceae and proposal of Chlamydia avium sp. nov. and Chlamydia gallinacea sp. nov.</title>
        <authorList>
            <person name="Sachse K."/>
            <person name="Laroucau K."/>
            <person name="Riege K."/>
            <person name="Wehner S."/>
            <person name="Dilcher M."/>
            <person name="Creasy H.H."/>
            <person name="Weidmann M."/>
            <person name="Myers G."/>
            <person name="Vorimore F."/>
            <person name="Vicari N."/>
            <person name="Magnino S."/>
            <person name="Liebler-Tenorio E."/>
            <person name="Ruettger A."/>
            <person name="Bavoil P.M."/>
            <person name="Hufert F.T."/>
            <person name="Rossello-Mora R."/>
            <person name="Marz M."/>
        </authorList>
    </citation>
    <scope>NUCLEOTIDE SEQUENCE [LARGE SCALE GENOMIC DNA]</scope>
    <source>
        <strain evidence="14 15">08-1274/3</strain>
    </source>
</reference>
<evidence type="ECO:0000256" key="9">
    <source>
        <dbReference type="ARBA" id="ARBA00023146"/>
    </source>
</evidence>
<dbReference type="GeneID" id="81478136"/>
<dbReference type="GO" id="GO:0005737">
    <property type="term" value="C:cytoplasm"/>
    <property type="evidence" value="ECO:0007669"/>
    <property type="project" value="UniProtKB-SubCell"/>
</dbReference>
<dbReference type="Gene3D" id="3.30.930.10">
    <property type="entry name" value="Bira Bifunctional Protein, Domain 2"/>
    <property type="match status" value="1"/>
</dbReference>
<dbReference type="RefSeq" id="WP_021828850.1">
    <property type="nucleotide sequence ID" value="NZ_CP015840.1"/>
</dbReference>
<keyword evidence="4 11" id="KW-0963">Cytoplasm</keyword>
<dbReference type="EMBL" id="CP015840">
    <property type="protein sequence ID" value="ANG66150.1"/>
    <property type="molecule type" value="Genomic_DNA"/>
</dbReference>
<sequence length="430" mass="49459">MKTALPKGVFDIFPYIADAKHMWRNTSLWHKVEHVVHEVCALYGFSEIRTPVFESTSLFLHAGEQSDIVKKEMYTFVDKKGRSLTLRPEGTAPIVRAFIDHLAHQRHENKFYYILPMFRYERQQSGRYRQHHQFGLEAIGVKHPLRDAEVLSLLWQFYTSVGLQNMLLQLNFLGGEGARKRYDAVLREYFSKYFSSLSALSQERYHTNLLRILDSKEPEDQDIIVSAPVILDYISDEDRKYFDQVLSALTDLHIPYTIHPRLVRGLDYYTDIVFEAVTTCEGHSYALGGGGRYDGLIGASGGPRTPACGFGVGLERVIQTLLAQGNLHLPRSHKCRLISLEPQADTFCFLWAQHLRNLGVPTEVDWTHKKLKMALKIADVEQVTFTCPIGERELLSEQFIMKNMSLHQEFSGSKQEIEQRLLYEIQNTSL</sequence>
<feature type="binding site" evidence="12">
    <location>
        <position position="264"/>
    </location>
    <ligand>
        <name>L-histidine</name>
        <dbReference type="ChEBI" id="CHEBI:57595"/>
    </ligand>
</feature>
<dbReference type="PANTHER" id="PTHR43707">
    <property type="entry name" value="HISTIDYL-TRNA SYNTHETASE"/>
    <property type="match status" value="1"/>
</dbReference>
<evidence type="ECO:0000256" key="6">
    <source>
        <dbReference type="ARBA" id="ARBA00022741"/>
    </source>
</evidence>
<evidence type="ECO:0000313" key="14">
    <source>
        <dbReference type="EMBL" id="ANG66150.1"/>
    </source>
</evidence>
<dbReference type="EC" id="6.1.1.21" evidence="11"/>
<dbReference type="GO" id="GO:0005524">
    <property type="term" value="F:ATP binding"/>
    <property type="evidence" value="ECO:0007669"/>
    <property type="project" value="UniProtKB-UniRule"/>
</dbReference>
<dbReference type="NCBIfam" id="TIGR00442">
    <property type="entry name" value="hisS"/>
    <property type="match status" value="1"/>
</dbReference>
<evidence type="ECO:0000256" key="1">
    <source>
        <dbReference type="ARBA" id="ARBA00004496"/>
    </source>
</evidence>
<feature type="binding site" evidence="12">
    <location>
        <position position="119"/>
    </location>
    <ligand>
        <name>L-histidine</name>
        <dbReference type="ChEBI" id="CHEBI:57595"/>
    </ligand>
</feature>
<evidence type="ECO:0000256" key="4">
    <source>
        <dbReference type="ARBA" id="ARBA00022490"/>
    </source>
</evidence>
<dbReference type="InterPro" id="IPR004516">
    <property type="entry name" value="HisRS/HisZ"/>
</dbReference>
<accession>A0A173DZ01</accession>
<dbReference type="InterPro" id="IPR015807">
    <property type="entry name" value="His-tRNA-ligase"/>
</dbReference>
<dbReference type="STRING" id="1143323.M787_002310"/>
<dbReference type="InterPro" id="IPR045864">
    <property type="entry name" value="aa-tRNA-synth_II/BPL/LPL"/>
</dbReference>
<feature type="domain" description="Aminoacyl-transfer RNA synthetases class-II family profile" evidence="13">
    <location>
        <begin position="28"/>
        <end position="330"/>
    </location>
</feature>
<dbReference type="PANTHER" id="PTHR43707:SF1">
    <property type="entry name" value="HISTIDINE--TRNA LIGASE, MITOCHONDRIAL-RELATED"/>
    <property type="match status" value="1"/>
</dbReference>
<dbReference type="SUPFAM" id="SSF55681">
    <property type="entry name" value="Class II aaRS and biotin synthetases"/>
    <property type="match status" value="1"/>
</dbReference>
<keyword evidence="6 11" id="KW-0547">Nucleotide-binding</keyword>
<dbReference type="KEGG" id="cgz:M787_002310"/>
<dbReference type="InterPro" id="IPR006195">
    <property type="entry name" value="aa-tRNA-synth_II"/>
</dbReference>
<dbReference type="HAMAP" id="MF_00127">
    <property type="entry name" value="His_tRNA_synth"/>
    <property type="match status" value="1"/>
</dbReference>
<keyword evidence="7 11" id="KW-0067">ATP-binding</keyword>
<evidence type="ECO:0000259" key="13">
    <source>
        <dbReference type="PROSITE" id="PS50862"/>
    </source>
</evidence>
<dbReference type="InterPro" id="IPR041715">
    <property type="entry name" value="HisRS-like_core"/>
</dbReference>
<dbReference type="eggNOG" id="COG0124">
    <property type="taxonomic scope" value="Bacteria"/>
</dbReference>
<evidence type="ECO:0000256" key="12">
    <source>
        <dbReference type="PIRSR" id="PIRSR001549-1"/>
    </source>
</evidence>
<evidence type="ECO:0000256" key="8">
    <source>
        <dbReference type="ARBA" id="ARBA00022917"/>
    </source>
</evidence>
<feature type="binding site" evidence="12">
    <location>
        <begin position="89"/>
        <end position="91"/>
    </location>
    <ligand>
        <name>L-histidine</name>
        <dbReference type="ChEBI" id="CHEBI:57595"/>
    </ligand>
</feature>
<evidence type="ECO:0000256" key="5">
    <source>
        <dbReference type="ARBA" id="ARBA00022598"/>
    </source>
</evidence>
<keyword evidence="9 11" id="KW-0030">Aminoacyl-tRNA synthetase</keyword>
<evidence type="ECO:0000256" key="11">
    <source>
        <dbReference type="HAMAP-Rule" id="MF_00127"/>
    </source>
</evidence>
<dbReference type="FunFam" id="3.30.930.10:FF:000166">
    <property type="entry name" value="Histidine--tRNA ligase"/>
    <property type="match status" value="1"/>
</dbReference>
<gene>
    <name evidence="11" type="primary">hisS</name>
    <name evidence="14" type="ORF">M787_002310</name>
</gene>
<dbReference type="PROSITE" id="PS50862">
    <property type="entry name" value="AA_TRNA_LIGASE_II"/>
    <property type="match status" value="1"/>
</dbReference>
<name>A0A173DZ01_9CHLA</name>
<organism evidence="14 15">
    <name type="scientific">Chlamydia gallinacea 08-1274/3</name>
    <dbReference type="NCBI Taxonomy" id="1143323"/>
    <lineage>
        <taxon>Bacteria</taxon>
        <taxon>Pseudomonadati</taxon>
        <taxon>Chlamydiota</taxon>
        <taxon>Chlamydiia</taxon>
        <taxon>Chlamydiales</taxon>
        <taxon>Chlamydiaceae</taxon>
        <taxon>Chlamydia/Chlamydophila group</taxon>
        <taxon>Chlamydia</taxon>
    </lineage>
</organism>
<comment type="subunit">
    <text evidence="3 11">Homodimer.</text>
</comment>
<evidence type="ECO:0000256" key="10">
    <source>
        <dbReference type="ARBA" id="ARBA00047639"/>
    </source>
</evidence>
<comment type="subcellular location">
    <subcellularLocation>
        <location evidence="1 11">Cytoplasm</location>
    </subcellularLocation>
</comment>
<dbReference type="PIRSF" id="PIRSF001549">
    <property type="entry name" value="His-tRNA_synth"/>
    <property type="match status" value="1"/>
</dbReference>